<dbReference type="Gene3D" id="3.40.50.300">
    <property type="entry name" value="P-loop containing nucleotide triphosphate hydrolases"/>
    <property type="match status" value="1"/>
</dbReference>
<dbReference type="Proteomes" id="UP000642920">
    <property type="component" value="Unassembled WGS sequence"/>
</dbReference>
<dbReference type="SMART" id="SM00382">
    <property type="entry name" value="AAA"/>
    <property type="match status" value="1"/>
</dbReference>
<evidence type="ECO:0000313" key="3">
    <source>
        <dbReference type="Proteomes" id="UP000642920"/>
    </source>
</evidence>
<dbReference type="Pfam" id="PF13175">
    <property type="entry name" value="AAA_15"/>
    <property type="match status" value="1"/>
</dbReference>
<accession>A0A937AGZ6</accession>
<dbReference type="AlphaFoldDB" id="A0A937AGZ6"/>
<keyword evidence="3" id="KW-1185">Reference proteome</keyword>
<protein>
    <submittedName>
        <fullName evidence="2">AAA family ATPase</fullName>
    </submittedName>
</protein>
<name>A0A937AGZ6_9BACT</name>
<dbReference type="InterPro" id="IPR027417">
    <property type="entry name" value="P-loop_NTPase"/>
</dbReference>
<comment type="caution">
    <text evidence="2">The sequence shown here is derived from an EMBL/GenBank/DDBJ whole genome shotgun (WGS) entry which is preliminary data.</text>
</comment>
<feature type="domain" description="AAA+ ATPase" evidence="1">
    <location>
        <begin position="22"/>
        <end position="323"/>
    </location>
</feature>
<evidence type="ECO:0000313" key="2">
    <source>
        <dbReference type="EMBL" id="MBL0765384.1"/>
    </source>
</evidence>
<dbReference type="InterPro" id="IPR041685">
    <property type="entry name" value="AAA_GajA/Old/RecF-like"/>
</dbReference>
<dbReference type="PANTHER" id="PTHR43581">
    <property type="entry name" value="ATP/GTP PHOSPHATASE"/>
    <property type="match status" value="1"/>
</dbReference>
<proteinExistence type="predicted"/>
<dbReference type="EMBL" id="JAERQG010000002">
    <property type="protein sequence ID" value="MBL0765384.1"/>
    <property type="molecule type" value="Genomic_DNA"/>
</dbReference>
<reference evidence="2" key="1">
    <citation type="submission" date="2021-01" db="EMBL/GenBank/DDBJ databases">
        <title>Marivirga sp. nov., isolated from intertidal surface sediments.</title>
        <authorList>
            <person name="Zhang M."/>
        </authorList>
    </citation>
    <scope>NUCLEOTIDE SEQUENCE</scope>
    <source>
        <strain evidence="2">SM1354</strain>
    </source>
</reference>
<sequence>MKFKSLEISDWKQFHNLNIQFHDKLTVLTGANGSGKTTILNMLARHFGWSLNELATPAKDEESGIIRFFSRWFKKKINSNSSLIGKIYYSNNTVANIQIPDSNKAQYQPQINPAYAIRGLNIPSHRPVFYYQQIPNISTKKRTKETAYQLTFQNHMSKYHIGHSQPSKPTNFFIKETLLNWAIGGSGNEFMQADKELYDYYKGFESVLTAILPKTLGFNKISIRNYEIVLETESGDFMLDAVSGGVSAIIDLAWQIFNYVKDENEAVTVLIDEVENHLHANMQRSILPDLISAFPNLQFIISTHSPLIIGSVKDSNVYAFRYNEERKIYNEQLDLINKAKSATEILNEVLGVPFTMPIWVENSLNEITEKYSNQELTKDSFQQMRIELKELGLDNLMPLALEKSIEKNNG</sequence>
<dbReference type="SUPFAM" id="SSF52540">
    <property type="entry name" value="P-loop containing nucleoside triphosphate hydrolases"/>
    <property type="match status" value="1"/>
</dbReference>
<gene>
    <name evidence="2" type="ORF">JKP34_08995</name>
</gene>
<dbReference type="InterPro" id="IPR003593">
    <property type="entry name" value="AAA+_ATPase"/>
</dbReference>
<organism evidence="2 3">
    <name type="scientific">Marivirga atlantica</name>
    <dbReference type="NCBI Taxonomy" id="1548457"/>
    <lineage>
        <taxon>Bacteria</taxon>
        <taxon>Pseudomonadati</taxon>
        <taxon>Bacteroidota</taxon>
        <taxon>Cytophagia</taxon>
        <taxon>Cytophagales</taxon>
        <taxon>Marivirgaceae</taxon>
        <taxon>Marivirga</taxon>
    </lineage>
</organism>
<dbReference type="PANTHER" id="PTHR43581:SF2">
    <property type="entry name" value="EXCINUCLEASE ATPASE SUBUNIT"/>
    <property type="match status" value="1"/>
</dbReference>
<dbReference type="InterPro" id="IPR051396">
    <property type="entry name" value="Bact_Antivir_Def_Nuclease"/>
</dbReference>
<evidence type="ECO:0000259" key="1">
    <source>
        <dbReference type="SMART" id="SM00382"/>
    </source>
</evidence>